<dbReference type="PANTHER" id="PTHR10605">
    <property type="entry name" value="HEPARAN SULFATE SULFOTRANSFERASE"/>
    <property type="match status" value="1"/>
</dbReference>
<name>A0ABN7RGU8_OIKDI</name>
<proteinExistence type="predicted"/>
<evidence type="ECO:0000313" key="4">
    <source>
        <dbReference type="Proteomes" id="UP001158576"/>
    </source>
</evidence>
<sequence length="413" mass="48389">MAEEDNEDKTEGQEIINNVVEKLWQQKEEGTDKTYSFSTEEKVPDQRTEKVERKAEKQEVINEVMEKRNEKYQMLKEKDLNSNSLLTELMQQLPTIFVSGAKKCGTKTLIRFFGHHPQIIRGFMEAPFRSTGDQEKDMENYLSHLWIMWKSKGPYYDNPRKIRELRAANKDFFFMAKTANSGINKIITFIEENPDFIEADYVTDWKSKVKNIFIVCDPVHRLLSDFKHVTSVWTEKENAINRKFLGPDSSAFPFQKLTFDQMVAKYLPKVKDRSVFEKTPEVNEMFVTGHFGPPKRFFLGDDALIDSKNGIVLDGGKLKTEPWKVFQDLEKKLNLEPYFTEDLFEKREDGYYCTRIFNHTESLDCMPDSKGRTKLSAGQTAMSEETEKMLREFYKKSSEDLENTFDLKLSWNL</sequence>
<keyword evidence="4" id="KW-1185">Reference proteome</keyword>
<evidence type="ECO:0000256" key="2">
    <source>
        <dbReference type="SAM" id="MobiDB-lite"/>
    </source>
</evidence>
<dbReference type="EMBL" id="OU015568">
    <property type="protein sequence ID" value="CAG5077097.1"/>
    <property type="molecule type" value="Genomic_DNA"/>
</dbReference>
<dbReference type="Gene3D" id="3.40.50.300">
    <property type="entry name" value="P-loop containing nucleotide triphosphate hydrolases"/>
    <property type="match status" value="1"/>
</dbReference>
<dbReference type="InterPro" id="IPR037359">
    <property type="entry name" value="NST/OST"/>
</dbReference>
<reference evidence="3 4" key="1">
    <citation type="submission" date="2021-04" db="EMBL/GenBank/DDBJ databases">
        <authorList>
            <person name="Bliznina A."/>
        </authorList>
    </citation>
    <scope>NUCLEOTIDE SEQUENCE [LARGE SCALE GENOMIC DNA]</scope>
</reference>
<accession>A0ABN7RGU8</accession>
<feature type="compositionally biased region" description="Basic and acidic residues" evidence="2">
    <location>
        <begin position="39"/>
        <end position="54"/>
    </location>
</feature>
<keyword evidence="1" id="KW-0808">Transferase</keyword>
<organism evidence="3 4">
    <name type="scientific">Oikopleura dioica</name>
    <name type="common">Tunicate</name>
    <dbReference type="NCBI Taxonomy" id="34765"/>
    <lineage>
        <taxon>Eukaryota</taxon>
        <taxon>Metazoa</taxon>
        <taxon>Chordata</taxon>
        <taxon>Tunicata</taxon>
        <taxon>Appendicularia</taxon>
        <taxon>Copelata</taxon>
        <taxon>Oikopleuridae</taxon>
        <taxon>Oikopleura</taxon>
    </lineage>
</organism>
<gene>
    <name evidence="3" type="ORF">OKIOD_LOCUS186</name>
</gene>
<dbReference type="PANTHER" id="PTHR10605:SF65">
    <property type="entry name" value="GH20068P"/>
    <property type="match status" value="1"/>
</dbReference>
<dbReference type="SUPFAM" id="SSF52540">
    <property type="entry name" value="P-loop containing nucleoside triphosphate hydrolases"/>
    <property type="match status" value="1"/>
</dbReference>
<dbReference type="InterPro" id="IPR027417">
    <property type="entry name" value="P-loop_NTPase"/>
</dbReference>
<protein>
    <submittedName>
        <fullName evidence="3">Oidioi.mRNA.OKI2018_I69.PAR.g8628.t1.cds</fullName>
    </submittedName>
</protein>
<dbReference type="Proteomes" id="UP001158576">
    <property type="component" value="Chromosome PAR"/>
</dbReference>
<evidence type="ECO:0000256" key="1">
    <source>
        <dbReference type="ARBA" id="ARBA00022679"/>
    </source>
</evidence>
<evidence type="ECO:0000313" key="3">
    <source>
        <dbReference type="EMBL" id="CAG5077097.1"/>
    </source>
</evidence>
<feature type="region of interest" description="Disordered" evidence="2">
    <location>
        <begin position="29"/>
        <end position="54"/>
    </location>
</feature>